<gene>
    <name evidence="3" type="ORF">BIV57_12580</name>
</gene>
<dbReference type="EMBL" id="MLCF01000062">
    <property type="protein sequence ID" value="OIV37158.1"/>
    <property type="molecule type" value="Genomic_DNA"/>
</dbReference>
<keyword evidence="4" id="KW-1185">Reference proteome</keyword>
<name>A0A1J7BEU1_9ACTN</name>
<comment type="caution">
    <text evidence="3">The sequence shown here is derived from an EMBL/GenBank/DDBJ whole genome shotgun (WGS) entry which is preliminary data.</text>
</comment>
<dbReference type="STRING" id="1428644.BIV57_12580"/>
<dbReference type="InterPro" id="IPR036778">
    <property type="entry name" value="OHCU_decarboxylase_sf"/>
</dbReference>
<feature type="domain" description="Oxo-4-hydroxy-4-carboxy-5-ureidoimidazoline decarboxylase" evidence="2">
    <location>
        <begin position="6"/>
        <end position="148"/>
    </location>
</feature>
<dbReference type="Proteomes" id="UP000243342">
    <property type="component" value="Unassembled WGS sequence"/>
</dbReference>
<keyword evidence="1" id="KW-0659">Purine metabolism</keyword>
<dbReference type="GO" id="GO:0006144">
    <property type="term" value="P:purine nucleobase metabolic process"/>
    <property type="evidence" value="ECO:0007669"/>
    <property type="project" value="UniProtKB-KW"/>
</dbReference>
<evidence type="ECO:0000259" key="2">
    <source>
        <dbReference type="Pfam" id="PF09349"/>
    </source>
</evidence>
<dbReference type="InterPro" id="IPR018020">
    <property type="entry name" value="OHCU_decarboxylase"/>
</dbReference>
<dbReference type="AlphaFoldDB" id="A0A1J7BEU1"/>
<evidence type="ECO:0000256" key="1">
    <source>
        <dbReference type="ARBA" id="ARBA00022631"/>
    </source>
</evidence>
<dbReference type="Pfam" id="PF09349">
    <property type="entry name" value="OHCU_decarbox"/>
    <property type="match status" value="1"/>
</dbReference>
<organism evidence="3 4">
    <name type="scientific">Mangrovactinospora gilvigrisea</name>
    <dbReference type="NCBI Taxonomy" id="1428644"/>
    <lineage>
        <taxon>Bacteria</taxon>
        <taxon>Bacillati</taxon>
        <taxon>Actinomycetota</taxon>
        <taxon>Actinomycetes</taxon>
        <taxon>Kitasatosporales</taxon>
        <taxon>Streptomycetaceae</taxon>
        <taxon>Mangrovactinospora</taxon>
    </lineage>
</organism>
<dbReference type="SUPFAM" id="SSF158694">
    <property type="entry name" value="UraD-Like"/>
    <property type="match status" value="1"/>
</dbReference>
<sequence length="154" mass="16802">MLTALNRAPAEQAVSLLASCCGCRAWAERVALHRPYPDAASALAAAEEAFFDLTEQQLDEAFDDERAAVPVPSPSTAGAHAAGIALRAAQQEYRERFGRAFLLSVDDFPVEEVLDQVLFSIRGRLGHTPERERAIAAEELRKLLLARMARLLTG</sequence>
<evidence type="ECO:0000313" key="4">
    <source>
        <dbReference type="Proteomes" id="UP000243342"/>
    </source>
</evidence>
<protein>
    <recommendedName>
        <fullName evidence="2">Oxo-4-hydroxy-4-carboxy-5-ureidoimidazoline decarboxylase domain-containing protein</fullName>
    </recommendedName>
</protein>
<reference evidence="3 4" key="1">
    <citation type="submission" date="2016-10" db="EMBL/GenBank/DDBJ databases">
        <title>Genome sequence of Streptomyces gilvigriseus MUSC 26.</title>
        <authorList>
            <person name="Lee L.-H."/>
            <person name="Ser H.-L."/>
        </authorList>
    </citation>
    <scope>NUCLEOTIDE SEQUENCE [LARGE SCALE GENOMIC DNA]</scope>
    <source>
        <strain evidence="3 4">MUSC 26</strain>
    </source>
</reference>
<dbReference type="Gene3D" id="1.10.3330.10">
    <property type="entry name" value="Oxo-4-hydroxy-4-carboxy-5-ureidoimidazoline decarboxylase"/>
    <property type="match status" value="1"/>
</dbReference>
<proteinExistence type="predicted"/>
<evidence type="ECO:0000313" key="3">
    <source>
        <dbReference type="EMBL" id="OIV37158.1"/>
    </source>
</evidence>
<accession>A0A1J7BEU1</accession>